<evidence type="ECO:0000313" key="2">
    <source>
        <dbReference type="Proteomes" id="UP000298664"/>
    </source>
</evidence>
<dbReference type="EMBL" id="CP124733">
    <property type="protein sequence ID" value="WHA39894.1"/>
    <property type="molecule type" value="Genomic_DNA"/>
</dbReference>
<reference evidence="1" key="1">
    <citation type="submission" date="2023-05" db="EMBL/GenBank/DDBJ databases">
        <title>Complete genome sequence of Agrobacterium larrymoorei CFBP5477.</title>
        <authorList>
            <person name="Yen H.-C."/>
            <person name="Chou L."/>
            <person name="Lin Y.-C."/>
            <person name="Lai E.-M."/>
            <person name="Kuo C.-H."/>
        </authorList>
    </citation>
    <scope>NUCLEOTIDE SEQUENCE</scope>
    <source>
        <strain evidence="1">CFBP5477</strain>
    </source>
</reference>
<organism evidence="1 2">
    <name type="scientific">Agrobacterium larrymoorei</name>
    <dbReference type="NCBI Taxonomy" id="160699"/>
    <lineage>
        <taxon>Bacteria</taxon>
        <taxon>Pseudomonadati</taxon>
        <taxon>Pseudomonadota</taxon>
        <taxon>Alphaproteobacteria</taxon>
        <taxon>Hyphomicrobiales</taxon>
        <taxon>Rhizobiaceae</taxon>
        <taxon>Rhizobium/Agrobacterium group</taxon>
        <taxon>Agrobacterium</taxon>
    </lineage>
</organism>
<gene>
    <name evidence="1" type="ORF">CFBP5477_008500</name>
</gene>
<dbReference type="RefSeq" id="WP_170980210.1">
    <property type="nucleotide sequence ID" value="NZ_CP124733.1"/>
</dbReference>
<dbReference type="Proteomes" id="UP000298664">
    <property type="component" value="Chromosome Circular"/>
</dbReference>
<accession>A0AAF0H8M8</accession>
<proteinExistence type="predicted"/>
<dbReference type="AlphaFoldDB" id="A0AAF0H8M8"/>
<protein>
    <submittedName>
        <fullName evidence="1">Uncharacterized protein</fullName>
    </submittedName>
</protein>
<name>A0AAF0H8M8_9HYPH</name>
<evidence type="ECO:0000313" key="1">
    <source>
        <dbReference type="EMBL" id="WHA39894.1"/>
    </source>
</evidence>
<sequence>MARKLRDDVMADMDRQKTYLGVFLAFLRGKRAIKKFRREHGHISETVER</sequence>